<protein>
    <recommendedName>
        <fullName evidence="1">PIN like domain-containing protein</fullName>
    </recommendedName>
</protein>
<gene>
    <name evidence="2" type="ORF">DSM101010T_31920</name>
</gene>
<dbReference type="InterPro" id="IPR041578">
    <property type="entry name" value="PIN_8"/>
</dbReference>
<organism evidence="2 3">
    <name type="scientific">Desulfovibrio subterraneus</name>
    <dbReference type="NCBI Taxonomy" id="2718620"/>
    <lineage>
        <taxon>Bacteria</taxon>
        <taxon>Pseudomonadati</taxon>
        <taxon>Thermodesulfobacteriota</taxon>
        <taxon>Desulfovibrionia</taxon>
        <taxon>Desulfovibrionales</taxon>
        <taxon>Desulfovibrionaceae</taxon>
        <taxon>Desulfovibrio</taxon>
    </lineage>
</organism>
<comment type="caution">
    <text evidence="2">The sequence shown here is derived from an EMBL/GenBank/DDBJ whole genome shotgun (WGS) entry which is preliminary data.</text>
</comment>
<evidence type="ECO:0000259" key="1">
    <source>
        <dbReference type="Pfam" id="PF18476"/>
    </source>
</evidence>
<dbReference type="Pfam" id="PF18476">
    <property type="entry name" value="PIN_8"/>
    <property type="match status" value="1"/>
</dbReference>
<dbReference type="Proteomes" id="UP000503840">
    <property type="component" value="Unassembled WGS sequence"/>
</dbReference>
<reference evidence="2 3" key="1">
    <citation type="submission" date="2020-05" db="EMBL/GenBank/DDBJ databases">
        <title>Draft genome sequence of Desulfovibrio sp. strain HN2T.</title>
        <authorList>
            <person name="Ueno A."/>
            <person name="Tamazawa S."/>
            <person name="Tamamura S."/>
            <person name="Murakami T."/>
            <person name="Kiyama T."/>
            <person name="Inomata H."/>
            <person name="Amano Y."/>
            <person name="Miyakawa K."/>
            <person name="Tamaki H."/>
            <person name="Naganuma T."/>
            <person name="Kaneko K."/>
        </authorList>
    </citation>
    <scope>NUCLEOTIDE SEQUENCE [LARGE SCALE GENOMIC DNA]</scope>
    <source>
        <strain evidence="2 3">HN2</strain>
    </source>
</reference>
<dbReference type="AlphaFoldDB" id="A0A7J0BM68"/>
<feature type="domain" description="PIN like" evidence="1">
    <location>
        <begin position="25"/>
        <end position="255"/>
    </location>
</feature>
<keyword evidence="3" id="KW-1185">Reference proteome</keyword>
<dbReference type="EMBL" id="BLVO01000016">
    <property type="protein sequence ID" value="GFM34827.1"/>
    <property type="molecule type" value="Genomic_DNA"/>
</dbReference>
<proteinExistence type="predicted"/>
<sequence length="417" mass="49530">MKNVMRAFYSDVDRAKEVWESPNTLFIFDTNILRKLYSYAEQTREDFFALLEAVSDKIWIPYHVALEFQRGRLSAIKEEKAIFRHINKSLDDIETIFKKDIAKLDLTTRLPKLARNTDTLYKDITKLITNYKKSVDYWDKKQICVRSHDSIRDKIDILFENKVGQPPESQDWLNDIYSEGKNRFENKTPPGFKDANKENSKEPYFEFSNLKYERQYSDLVIWKQIINHAKNENIENVIFVTNDLKEDWWYTIDSGGEKRIGHDARLKEEICKESDVKYFQIYDMIDFFKNAEQFLDIKINEESIQEAKQLQNTIISKEITKEEYPFYAFSKSLHKSLIHSLFNDDTNKSHNMNIINEISGLSKHYINEPLKHNTTKIHLSPNYISKLYTNGLISADEYIEIMLKYKFETIEDDDLKD</sequence>
<accession>A0A7J0BM68</accession>
<name>A0A7J0BM68_9BACT</name>
<evidence type="ECO:0000313" key="3">
    <source>
        <dbReference type="Proteomes" id="UP000503840"/>
    </source>
</evidence>
<dbReference type="RefSeq" id="WP_174406480.1">
    <property type="nucleotide sequence ID" value="NZ_BLVO01000016.1"/>
</dbReference>
<evidence type="ECO:0000313" key="2">
    <source>
        <dbReference type="EMBL" id="GFM34827.1"/>
    </source>
</evidence>